<name>A0ACC2TGY7_9FUNG</name>
<reference evidence="1" key="1">
    <citation type="submission" date="2022-04" db="EMBL/GenBank/DDBJ databases">
        <title>Genome of the entomopathogenic fungus Entomophthora muscae.</title>
        <authorList>
            <person name="Elya C."/>
            <person name="Lovett B.R."/>
            <person name="Lee E."/>
            <person name="Macias A.M."/>
            <person name="Hajek A.E."/>
            <person name="De Bivort B.L."/>
            <person name="Kasson M.T."/>
            <person name="De Fine Licht H.H."/>
            <person name="Stajich J.E."/>
        </authorList>
    </citation>
    <scope>NUCLEOTIDE SEQUENCE</scope>
    <source>
        <strain evidence="1">Berkeley</strain>
    </source>
</reference>
<accession>A0ACC2TGY7</accession>
<protein>
    <submittedName>
        <fullName evidence="1">Uncharacterized protein</fullName>
    </submittedName>
</protein>
<comment type="caution">
    <text evidence="1">The sequence shown here is derived from an EMBL/GenBank/DDBJ whole genome shotgun (WGS) entry which is preliminary data.</text>
</comment>
<proteinExistence type="predicted"/>
<gene>
    <name evidence="1" type="ORF">DSO57_1011793</name>
</gene>
<dbReference type="EMBL" id="QTSX02002881">
    <property type="protein sequence ID" value="KAJ9073903.1"/>
    <property type="molecule type" value="Genomic_DNA"/>
</dbReference>
<organism evidence="1 2">
    <name type="scientific">Entomophthora muscae</name>
    <dbReference type="NCBI Taxonomy" id="34485"/>
    <lineage>
        <taxon>Eukaryota</taxon>
        <taxon>Fungi</taxon>
        <taxon>Fungi incertae sedis</taxon>
        <taxon>Zoopagomycota</taxon>
        <taxon>Entomophthoromycotina</taxon>
        <taxon>Entomophthoromycetes</taxon>
        <taxon>Entomophthorales</taxon>
        <taxon>Entomophthoraceae</taxon>
        <taxon>Entomophthora</taxon>
    </lineage>
</organism>
<sequence length="150" mass="17038">MEDIKKLVADWVTKKSDVFKENETIIKGLVEVSSMLDNYAKETDSQRTRSVSTSSNYQKTIDINEPQKTLEQAKKKPRILLQKTVESLEETLQRANKEVLAFKKLVDGRASKKCTEALTPSIVKPIPKDTNMGYTIPMDFDSNILWLGLT</sequence>
<evidence type="ECO:0000313" key="1">
    <source>
        <dbReference type="EMBL" id="KAJ9073903.1"/>
    </source>
</evidence>
<dbReference type="Proteomes" id="UP001165960">
    <property type="component" value="Unassembled WGS sequence"/>
</dbReference>
<keyword evidence="2" id="KW-1185">Reference proteome</keyword>
<evidence type="ECO:0000313" key="2">
    <source>
        <dbReference type="Proteomes" id="UP001165960"/>
    </source>
</evidence>